<dbReference type="Proteomes" id="UP001197875">
    <property type="component" value="Unassembled WGS sequence"/>
</dbReference>
<dbReference type="InterPro" id="IPR038765">
    <property type="entry name" value="Papain-like_cys_pep_sf"/>
</dbReference>
<dbReference type="InterPro" id="IPR003961">
    <property type="entry name" value="FN3_dom"/>
</dbReference>
<organism evidence="3 4">
    <name type="scientific">Fusicatenibacter faecihominis</name>
    <dbReference type="NCBI Taxonomy" id="2881276"/>
    <lineage>
        <taxon>Bacteria</taxon>
        <taxon>Bacillati</taxon>
        <taxon>Bacillota</taxon>
        <taxon>Clostridia</taxon>
        <taxon>Lachnospirales</taxon>
        <taxon>Lachnospiraceae</taxon>
        <taxon>Fusicatenibacter</taxon>
    </lineage>
</organism>
<sequence length="421" mass="48069">MREKAKGARKCWCRIMLTMVLMLLCMTGAPVHASSNLPTLKIKTIKSVSWNTVQFAVNIPSGYDTYQIRIYRSTSKNGKYQLIDYLDYVTQWVSYNGGDYMTQCAKKKVVCSKNKNLYTFEDTSLRFNKRYYYKVRLYDKYTKNAGKLSEPKAVLTALNEAYIVRGYVNNSNQVDLAWQRSEHAEGYLVYRKTPNGKWTRIAKVLGDTNNTFVDKNVQFGKSYFYQIRPYRYVGKKAIIVTTKDKYVVRLNTPSIAGEYNNPGSSVYGSKLSASELNEVRRVVQAFKANFIKKGMSEYEKVLTAYQYLRYTCGYAWGGWQYNGANTAWGALVYGEAQCSGFARAMKALCDGIGISCYYVHANSSSANPSHQWNEVRVDGKWYIVDPQGGYFLLSGNTYKNRTGMDWNHAGLPECTADYKSK</sequence>
<evidence type="ECO:0000313" key="3">
    <source>
        <dbReference type="EMBL" id="MCC2189228.1"/>
    </source>
</evidence>
<feature type="domain" description="Transglutaminase-like" evidence="2">
    <location>
        <begin position="330"/>
        <end position="388"/>
    </location>
</feature>
<dbReference type="InterPro" id="IPR036116">
    <property type="entry name" value="FN3_sf"/>
</dbReference>
<accession>A0AAE3DRM1</accession>
<keyword evidence="1" id="KW-0732">Signal</keyword>
<dbReference type="SMART" id="SM00460">
    <property type="entry name" value="TGc"/>
    <property type="match status" value="1"/>
</dbReference>
<dbReference type="RefSeq" id="WP_227614637.1">
    <property type="nucleotide sequence ID" value="NZ_JAJEPR010000006.1"/>
</dbReference>
<evidence type="ECO:0000313" key="4">
    <source>
        <dbReference type="Proteomes" id="UP001197875"/>
    </source>
</evidence>
<dbReference type="EMBL" id="JAJEPR010000006">
    <property type="protein sequence ID" value="MCC2189228.1"/>
    <property type="molecule type" value="Genomic_DNA"/>
</dbReference>
<dbReference type="InterPro" id="IPR013783">
    <property type="entry name" value="Ig-like_fold"/>
</dbReference>
<dbReference type="CDD" id="cd00063">
    <property type="entry name" value="FN3"/>
    <property type="match status" value="1"/>
</dbReference>
<proteinExistence type="predicted"/>
<protein>
    <submittedName>
        <fullName evidence="3">Transglutaminase-like superfamily</fullName>
    </submittedName>
</protein>
<dbReference type="AlphaFoldDB" id="A0AAE3DRM1"/>
<evidence type="ECO:0000259" key="2">
    <source>
        <dbReference type="SMART" id="SM00460"/>
    </source>
</evidence>
<keyword evidence="4" id="KW-1185">Reference proteome</keyword>
<evidence type="ECO:0000256" key="1">
    <source>
        <dbReference type="SAM" id="SignalP"/>
    </source>
</evidence>
<dbReference type="InterPro" id="IPR002931">
    <property type="entry name" value="Transglutaminase-like"/>
</dbReference>
<comment type="caution">
    <text evidence="3">The sequence shown here is derived from an EMBL/GenBank/DDBJ whole genome shotgun (WGS) entry which is preliminary data.</text>
</comment>
<name>A0AAE3DRM1_9FIRM</name>
<dbReference type="SUPFAM" id="SSF54001">
    <property type="entry name" value="Cysteine proteinases"/>
    <property type="match status" value="1"/>
</dbReference>
<reference evidence="3 4" key="1">
    <citation type="submission" date="2021-10" db="EMBL/GenBank/DDBJ databases">
        <title>Anaerobic single-cell dispensing facilitates the cultivation of human gut bacteria.</title>
        <authorList>
            <person name="Afrizal A."/>
        </authorList>
    </citation>
    <scope>NUCLEOTIDE SEQUENCE [LARGE SCALE GENOMIC DNA]</scope>
    <source>
        <strain evidence="3 4">CLA-AA-H277</strain>
    </source>
</reference>
<dbReference type="Pfam" id="PF01841">
    <property type="entry name" value="Transglut_core"/>
    <property type="match status" value="1"/>
</dbReference>
<gene>
    <name evidence="3" type="ORF">LKD71_05275</name>
</gene>
<feature type="signal peptide" evidence="1">
    <location>
        <begin position="1"/>
        <end position="33"/>
    </location>
</feature>
<dbReference type="Gene3D" id="2.60.40.10">
    <property type="entry name" value="Immunoglobulins"/>
    <property type="match status" value="1"/>
</dbReference>
<dbReference type="SUPFAM" id="SSF49265">
    <property type="entry name" value="Fibronectin type III"/>
    <property type="match status" value="1"/>
</dbReference>
<feature type="chain" id="PRO_5042189455" evidence="1">
    <location>
        <begin position="34"/>
        <end position="421"/>
    </location>
</feature>
<dbReference type="Gene3D" id="3.10.620.30">
    <property type="match status" value="1"/>
</dbReference>